<feature type="domain" description="Protein kinase" evidence="2">
    <location>
        <begin position="253"/>
        <end position="602"/>
    </location>
</feature>
<feature type="signal peptide" evidence="1">
    <location>
        <begin position="1"/>
        <end position="20"/>
    </location>
</feature>
<keyword evidence="4" id="KW-1185">Reference proteome</keyword>
<dbReference type="AlphaFoldDB" id="A0A8H7TGH3"/>
<comment type="caution">
    <text evidence="3">The sequence shown here is derived from an EMBL/GenBank/DDBJ whole genome shotgun (WGS) entry which is preliminary data.</text>
</comment>
<feature type="chain" id="PRO_5034214495" description="Protein kinase domain-containing protein" evidence="1">
    <location>
        <begin position="21"/>
        <end position="614"/>
    </location>
</feature>
<gene>
    <name evidence="3" type="ORF">IFR04_005626</name>
</gene>
<dbReference type="Proteomes" id="UP000664132">
    <property type="component" value="Unassembled WGS sequence"/>
</dbReference>
<dbReference type="EMBL" id="JAFJYH010000069">
    <property type="protein sequence ID" value="KAG4421215.1"/>
    <property type="molecule type" value="Genomic_DNA"/>
</dbReference>
<dbReference type="Gene3D" id="1.20.120.1020">
    <property type="entry name" value="Prion-inhibition and propagation, HeLo domain"/>
    <property type="match status" value="1"/>
</dbReference>
<dbReference type="PROSITE" id="PS50011">
    <property type="entry name" value="PROTEIN_KINASE_DOM"/>
    <property type="match status" value="1"/>
</dbReference>
<dbReference type="InterPro" id="IPR000719">
    <property type="entry name" value="Prot_kinase_dom"/>
</dbReference>
<dbReference type="PANTHER" id="PTHR37542">
    <property type="entry name" value="HELO DOMAIN-CONTAINING PROTEIN-RELATED"/>
    <property type="match status" value="1"/>
</dbReference>
<sequence length="614" mass="70172">MAEVFGIVTAVLGLLPLCRGMIKDVFDSARTLELAVGRLELQQDRFDEWRDIWQDEDGEPDMKFEAYAKANPAAGKRVLRQLALMSQALCDAHALEDKYGIKPSHWPDRESKDLSRFRLREGENLTLETQGIFVERCKMNMSFIKRCKFVFRKKDAVWTSLIDLIKEYNENLATYGPKFDLERMLKGEFDILRKMQLAELKRRAEAASYEARHSLPDGNNVARYQDMSLAAQFSSVVKYERKHAAYKFTMRDFRLDPSYAVSSSGSSTMALLFDYPVRKENRVVLIEWIDNLDRDQERDTRIKTLMLATPKPDRLLLPKCYGMVEDPIARRYGLVLAPPSHIRSNLPQILPAGAISQKRMPVSLTELLEKRHPANQEILDLGIRFRLAKKLVEAVNMMHCVGWVHKNIRSNSILFFPAANIPSHGPPGPASGIPQPLGFDNPLFVGLGNARMDDLISDPDPYYPSEHEPIYVSEHGQRLIRIHSPHHGPGNEISMTRRPKDINLDYYQHPDKRWNPSIRYSRAHDFYSLGCVLLEIGLWEPLHEVVDVEDEDFERVKRGFQSLTLRLDGLAGSIYGGVVRKCLAVGTRERSEAEGKELSRFFAGVAAELDKCWA</sequence>
<evidence type="ECO:0000259" key="2">
    <source>
        <dbReference type="PROSITE" id="PS50011"/>
    </source>
</evidence>
<dbReference type="GO" id="GO:0004672">
    <property type="term" value="F:protein kinase activity"/>
    <property type="evidence" value="ECO:0007669"/>
    <property type="project" value="InterPro"/>
</dbReference>
<protein>
    <recommendedName>
        <fullName evidence="2">Protein kinase domain-containing protein</fullName>
    </recommendedName>
</protein>
<dbReference type="GO" id="GO:0005524">
    <property type="term" value="F:ATP binding"/>
    <property type="evidence" value="ECO:0007669"/>
    <property type="project" value="InterPro"/>
</dbReference>
<name>A0A8H7TGH3_9HELO</name>
<evidence type="ECO:0000313" key="3">
    <source>
        <dbReference type="EMBL" id="KAG4421215.1"/>
    </source>
</evidence>
<proteinExistence type="predicted"/>
<organism evidence="3 4">
    <name type="scientific">Cadophora malorum</name>
    <dbReference type="NCBI Taxonomy" id="108018"/>
    <lineage>
        <taxon>Eukaryota</taxon>
        <taxon>Fungi</taxon>
        <taxon>Dikarya</taxon>
        <taxon>Ascomycota</taxon>
        <taxon>Pezizomycotina</taxon>
        <taxon>Leotiomycetes</taxon>
        <taxon>Helotiales</taxon>
        <taxon>Ploettnerulaceae</taxon>
        <taxon>Cadophora</taxon>
    </lineage>
</organism>
<accession>A0A8H7TGH3</accession>
<dbReference type="SUPFAM" id="SSF56112">
    <property type="entry name" value="Protein kinase-like (PK-like)"/>
    <property type="match status" value="1"/>
</dbReference>
<dbReference type="InterPro" id="IPR038305">
    <property type="entry name" value="HeLo_sf"/>
</dbReference>
<evidence type="ECO:0000256" key="1">
    <source>
        <dbReference type="SAM" id="SignalP"/>
    </source>
</evidence>
<dbReference type="InterPro" id="IPR011009">
    <property type="entry name" value="Kinase-like_dom_sf"/>
</dbReference>
<reference evidence="3" key="1">
    <citation type="submission" date="2021-02" db="EMBL/GenBank/DDBJ databases">
        <title>Genome sequence Cadophora malorum strain M34.</title>
        <authorList>
            <person name="Stefanovic E."/>
            <person name="Vu D."/>
            <person name="Scully C."/>
            <person name="Dijksterhuis J."/>
            <person name="Roader J."/>
            <person name="Houbraken J."/>
        </authorList>
    </citation>
    <scope>NUCLEOTIDE SEQUENCE</scope>
    <source>
        <strain evidence="3">M34</strain>
    </source>
</reference>
<dbReference type="OrthoDB" id="1911848at2759"/>
<dbReference type="PANTHER" id="PTHR37542:SF3">
    <property type="entry name" value="PRION-INHIBITION AND PROPAGATION HELO DOMAIN-CONTAINING PROTEIN"/>
    <property type="match status" value="1"/>
</dbReference>
<keyword evidence="1" id="KW-0732">Signal</keyword>
<evidence type="ECO:0000313" key="4">
    <source>
        <dbReference type="Proteomes" id="UP000664132"/>
    </source>
</evidence>
<dbReference type="Gene3D" id="1.10.510.10">
    <property type="entry name" value="Transferase(Phosphotransferase) domain 1"/>
    <property type="match status" value="1"/>
</dbReference>